<organism evidence="1 2">
    <name type="scientific">Sphingobacterium deserti</name>
    <dbReference type="NCBI Taxonomy" id="1229276"/>
    <lineage>
        <taxon>Bacteria</taxon>
        <taxon>Pseudomonadati</taxon>
        <taxon>Bacteroidota</taxon>
        <taxon>Sphingobacteriia</taxon>
        <taxon>Sphingobacteriales</taxon>
        <taxon>Sphingobacteriaceae</taxon>
        <taxon>Sphingobacterium</taxon>
    </lineage>
</organism>
<dbReference type="eggNOG" id="ENOG502ZQCJ">
    <property type="taxonomic scope" value="Bacteria"/>
</dbReference>
<reference evidence="2" key="1">
    <citation type="submission" date="2014-04" db="EMBL/GenBank/DDBJ databases">
        <title>Whole-Genome optical mapping and complete genome sequence of Sphingobacterium deserti sp. nov., a new spaces isolated from desert in the west of China.</title>
        <authorList>
            <person name="Teng C."/>
            <person name="Zhou Z."/>
            <person name="Li X."/>
            <person name="Chen M."/>
            <person name="Lin M."/>
            <person name="Wang L."/>
            <person name="Su S."/>
            <person name="Zhang C."/>
            <person name="Zhang W."/>
        </authorList>
    </citation>
    <scope>NUCLEOTIDE SEQUENCE [LARGE SCALE GENOMIC DNA]</scope>
    <source>
        <strain evidence="2">ACCC05744</strain>
    </source>
</reference>
<dbReference type="AlphaFoldDB" id="A0A0B8TAD5"/>
<accession>A0A0B8TAD5</accession>
<sequence>MKTHCRQALVSTKNISIIACLFFTVLVFTVSSLKAQKTQKIGEREISLYRVSVKTNKGMLKGLFQHAGPDHIIILTERESTKIAVTIIKSLKIKFDKKRNVPVFQNIAQTGLDIIVDPEYTRSSNNTGQDIYGNPTVIDDEEASLGEQVLMGGVLIGGALLGNEISKLVPPATIETFKINYSKETYESLYDNLSMYSVDMQSSPEYEQILKRKLKETMQKHKPTI</sequence>
<protein>
    <submittedName>
        <fullName evidence="1">Uncharacterized protein</fullName>
    </submittedName>
</protein>
<dbReference type="EMBL" id="JJMU01000021">
    <property type="protein sequence ID" value="KGE15050.1"/>
    <property type="molecule type" value="Genomic_DNA"/>
</dbReference>
<keyword evidence="2" id="KW-1185">Reference proteome</keyword>
<evidence type="ECO:0000313" key="2">
    <source>
        <dbReference type="Proteomes" id="UP000031802"/>
    </source>
</evidence>
<evidence type="ECO:0000313" key="1">
    <source>
        <dbReference type="EMBL" id="KGE15050.1"/>
    </source>
</evidence>
<comment type="caution">
    <text evidence="1">The sequence shown here is derived from an EMBL/GenBank/DDBJ whole genome shotgun (WGS) entry which is preliminary data.</text>
</comment>
<proteinExistence type="predicted"/>
<dbReference type="Proteomes" id="UP000031802">
    <property type="component" value="Unassembled WGS sequence"/>
</dbReference>
<gene>
    <name evidence="1" type="ORF">DI53_1277</name>
</gene>
<reference evidence="1 2" key="2">
    <citation type="journal article" date="2015" name="PLoS ONE">
        <title>Whole-Genome Optical Mapping and Finished Genome Sequence of Sphingobacterium deserti sp. nov., a New Species Isolated from the Western Desert of China.</title>
        <authorList>
            <person name="Teng C."/>
            <person name="Zhou Z."/>
            <person name="Molnar I."/>
            <person name="Li X."/>
            <person name="Tang R."/>
            <person name="Chen M."/>
            <person name="Wang L."/>
            <person name="Su S."/>
            <person name="Zhang W."/>
            <person name="Lin M."/>
        </authorList>
    </citation>
    <scope>NUCLEOTIDE SEQUENCE [LARGE SCALE GENOMIC DNA]</scope>
    <source>
        <strain evidence="2">ACCC05744</strain>
    </source>
</reference>
<dbReference type="STRING" id="1229276.DI53_1277"/>
<name>A0A0B8TAD5_9SPHI</name>
<dbReference type="PATRIC" id="fig|1229276.3.peg.1320"/>